<keyword evidence="3" id="KW-0237">DNA synthesis</keyword>
<dbReference type="InterPro" id="IPR037160">
    <property type="entry name" value="DNA_Pol_thumb_sf"/>
</dbReference>
<evidence type="ECO:0000256" key="4">
    <source>
        <dbReference type="ARBA" id="ARBA00022679"/>
    </source>
</evidence>
<dbReference type="EMBL" id="VOSM01000009">
    <property type="protein sequence ID" value="TXD35374.1"/>
    <property type="molecule type" value="Genomic_DNA"/>
</dbReference>
<keyword evidence="13" id="KW-1185">Reference proteome</keyword>
<keyword evidence="12" id="KW-0378">Hydrolase</keyword>
<evidence type="ECO:0000259" key="11">
    <source>
        <dbReference type="SMART" id="SM00483"/>
    </source>
</evidence>
<comment type="cofactor">
    <cofactor evidence="1">
        <name>Mg(2+)</name>
        <dbReference type="ChEBI" id="CHEBI:18420"/>
    </cofactor>
</comment>
<dbReference type="InterPro" id="IPR043519">
    <property type="entry name" value="NT_sf"/>
</dbReference>
<dbReference type="SUPFAM" id="SSF158702">
    <property type="entry name" value="Sec63 N-terminal domain-like"/>
    <property type="match status" value="1"/>
</dbReference>
<dbReference type="RefSeq" id="WP_146982511.1">
    <property type="nucleotide sequence ID" value="NZ_VOSM01000009.1"/>
</dbReference>
<dbReference type="GO" id="GO:0006281">
    <property type="term" value="P:DNA repair"/>
    <property type="evidence" value="ECO:0007669"/>
    <property type="project" value="InterPro"/>
</dbReference>
<dbReference type="GO" id="GO:0004527">
    <property type="term" value="F:exonuclease activity"/>
    <property type="evidence" value="ECO:0007669"/>
    <property type="project" value="UniProtKB-KW"/>
</dbReference>
<dbReference type="InterPro" id="IPR050243">
    <property type="entry name" value="PHP_phosphatase"/>
</dbReference>
<dbReference type="SUPFAM" id="SSF47802">
    <property type="entry name" value="DNA polymerase beta, N-terminal domain-like"/>
    <property type="match status" value="1"/>
</dbReference>
<dbReference type="CDD" id="cd00141">
    <property type="entry name" value="NT_POLXc"/>
    <property type="match status" value="1"/>
</dbReference>
<dbReference type="InterPro" id="IPR029398">
    <property type="entry name" value="PolB_thumb"/>
</dbReference>
<dbReference type="InterPro" id="IPR004013">
    <property type="entry name" value="PHP_dom"/>
</dbReference>
<gene>
    <name evidence="12" type="primary">polX</name>
    <name evidence="12" type="ORF">FRC98_16290</name>
</gene>
<evidence type="ECO:0000313" key="12">
    <source>
        <dbReference type="EMBL" id="TXD35374.1"/>
    </source>
</evidence>
<keyword evidence="4" id="KW-0808">Transferase</keyword>
<dbReference type="Gene3D" id="3.30.460.10">
    <property type="entry name" value="Beta Polymerase, domain 2"/>
    <property type="match status" value="1"/>
</dbReference>
<evidence type="ECO:0000259" key="10">
    <source>
        <dbReference type="SMART" id="SM00481"/>
    </source>
</evidence>
<evidence type="ECO:0000256" key="6">
    <source>
        <dbReference type="ARBA" id="ARBA00022705"/>
    </source>
</evidence>
<evidence type="ECO:0000256" key="3">
    <source>
        <dbReference type="ARBA" id="ARBA00022634"/>
    </source>
</evidence>
<reference evidence="12 13" key="1">
    <citation type="submission" date="2019-08" db="EMBL/GenBank/DDBJ databases">
        <title>Bradymonadales sp. TMQ4.</title>
        <authorList>
            <person name="Liang Q."/>
        </authorList>
    </citation>
    <scope>NUCLEOTIDE SEQUENCE [LARGE SCALE GENOMIC DNA]</scope>
    <source>
        <strain evidence="12 13">TMQ4</strain>
    </source>
</reference>
<dbReference type="InterPro" id="IPR022311">
    <property type="entry name" value="PolX-like"/>
</dbReference>
<protein>
    <recommendedName>
        <fullName evidence="2">DNA-directed DNA polymerase</fullName>
        <ecNumber evidence="2">2.7.7.7</ecNumber>
    </recommendedName>
</protein>
<dbReference type="Pfam" id="PF14791">
    <property type="entry name" value="DNA_pol_B_thumb"/>
    <property type="match status" value="1"/>
</dbReference>
<dbReference type="Gene3D" id="1.10.150.20">
    <property type="entry name" value="5' to 3' exonuclease, C-terminal subdomain"/>
    <property type="match status" value="1"/>
</dbReference>
<dbReference type="GO" id="GO:0003677">
    <property type="term" value="F:DNA binding"/>
    <property type="evidence" value="ECO:0007669"/>
    <property type="project" value="InterPro"/>
</dbReference>
<dbReference type="GO" id="GO:0042578">
    <property type="term" value="F:phosphoric ester hydrolase activity"/>
    <property type="evidence" value="ECO:0007669"/>
    <property type="project" value="TreeGrafter"/>
</dbReference>
<evidence type="ECO:0000259" key="9">
    <source>
        <dbReference type="SMART" id="SM00278"/>
    </source>
</evidence>
<dbReference type="EC" id="2.7.7.7" evidence="2"/>
<keyword evidence="5" id="KW-0548">Nucleotidyltransferase</keyword>
<dbReference type="InterPro" id="IPR027421">
    <property type="entry name" value="DNA_pol_lamdba_lyase_dom_sf"/>
</dbReference>
<dbReference type="PANTHER" id="PTHR36928:SF1">
    <property type="entry name" value="PHOSPHATASE YCDX-RELATED"/>
    <property type="match status" value="1"/>
</dbReference>
<dbReference type="InterPro" id="IPR028207">
    <property type="entry name" value="DNA_pol_B_palm_palm"/>
</dbReference>
<keyword evidence="12" id="KW-0540">Nuclease</keyword>
<dbReference type="GO" id="GO:0008270">
    <property type="term" value="F:zinc ion binding"/>
    <property type="evidence" value="ECO:0007669"/>
    <property type="project" value="TreeGrafter"/>
</dbReference>
<dbReference type="InterPro" id="IPR002054">
    <property type="entry name" value="DNA-dir_DNA_pol_X"/>
</dbReference>
<evidence type="ECO:0000256" key="2">
    <source>
        <dbReference type="ARBA" id="ARBA00012417"/>
    </source>
</evidence>
<dbReference type="InterPro" id="IPR047967">
    <property type="entry name" value="PolX_PHP"/>
</dbReference>
<dbReference type="Pfam" id="PF14792">
    <property type="entry name" value="DNA_pol_B_palm"/>
    <property type="match status" value="1"/>
</dbReference>
<name>A0A5C6XE28_9DELT</name>
<dbReference type="GO" id="GO:0003887">
    <property type="term" value="F:DNA-directed DNA polymerase activity"/>
    <property type="evidence" value="ECO:0007669"/>
    <property type="project" value="UniProtKB-KW"/>
</dbReference>
<dbReference type="Gene3D" id="3.30.210.10">
    <property type="entry name" value="DNA polymerase, thumb domain"/>
    <property type="match status" value="1"/>
</dbReference>
<dbReference type="SUPFAM" id="SSF89550">
    <property type="entry name" value="PHP domain-like"/>
    <property type="match status" value="1"/>
</dbReference>
<dbReference type="CDD" id="cd07436">
    <property type="entry name" value="PHP_PolX"/>
    <property type="match status" value="1"/>
</dbReference>
<comment type="caution">
    <text evidence="12">The sequence shown here is derived from an EMBL/GenBank/DDBJ whole genome shotgun (WGS) entry which is preliminary data.</text>
</comment>
<organism evidence="12 13">
    <name type="scientific">Lujinxingia vulgaris</name>
    <dbReference type="NCBI Taxonomy" id="2600176"/>
    <lineage>
        <taxon>Bacteria</taxon>
        <taxon>Deltaproteobacteria</taxon>
        <taxon>Bradymonadales</taxon>
        <taxon>Lujinxingiaceae</taxon>
        <taxon>Lujinxingia</taxon>
    </lineage>
</organism>
<evidence type="ECO:0000256" key="7">
    <source>
        <dbReference type="ARBA" id="ARBA00022932"/>
    </source>
</evidence>
<dbReference type="PIRSF" id="PIRSF005047">
    <property type="entry name" value="UCP005047_YshC"/>
    <property type="match status" value="1"/>
</dbReference>
<evidence type="ECO:0000313" key="13">
    <source>
        <dbReference type="Proteomes" id="UP000321412"/>
    </source>
</evidence>
<dbReference type="InterPro" id="IPR010996">
    <property type="entry name" value="HHH_MUS81"/>
</dbReference>
<keyword evidence="6" id="KW-0235">DNA replication</keyword>
<feature type="domain" description="Helix-hairpin-helix DNA-binding motif class 1" evidence="9">
    <location>
        <begin position="51"/>
        <end position="70"/>
    </location>
</feature>
<feature type="domain" description="Helix-hairpin-helix DNA-binding motif class 1" evidence="9">
    <location>
        <begin position="91"/>
        <end position="110"/>
    </location>
</feature>
<dbReference type="Gene3D" id="1.10.150.110">
    <property type="entry name" value="DNA polymerase beta, N-terminal domain-like"/>
    <property type="match status" value="1"/>
</dbReference>
<dbReference type="SMART" id="SM00278">
    <property type="entry name" value="HhH1"/>
    <property type="match status" value="3"/>
</dbReference>
<dbReference type="PANTHER" id="PTHR36928">
    <property type="entry name" value="PHOSPHATASE YCDX-RELATED"/>
    <property type="match status" value="1"/>
</dbReference>
<feature type="domain" description="Helix-hairpin-helix DNA-binding motif class 1" evidence="9">
    <location>
        <begin position="126"/>
        <end position="145"/>
    </location>
</feature>
<dbReference type="Pfam" id="PF02811">
    <property type="entry name" value="PHP"/>
    <property type="match status" value="1"/>
</dbReference>
<feature type="domain" description="Polymerase/histidinol phosphatase N-terminal" evidence="10">
    <location>
        <begin position="339"/>
        <end position="418"/>
    </location>
</feature>
<keyword evidence="12" id="KW-0269">Exonuclease</keyword>
<dbReference type="Pfam" id="PF14716">
    <property type="entry name" value="HHH_8"/>
    <property type="match status" value="1"/>
</dbReference>
<dbReference type="InterPro" id="IPR003583">
    <property type="entry name" value="Hlx-hairpin-Hlx_DNA-bd_motif"/>
</dbReference>
<keyword evidence="7" id="KW-0239">DNA-directed DNA polymerase</keyword>
<feature type="domain" description="DNA-directed DNA polymerase X" evidence="11">
    <location>
        <begin position="1"/>
        <end position="315"/>
    </location>
</feature>
<sequence>MNNRDYARVLQEIAQLMEISGENRFKIRAFENATRTVETLPEELDQIIERGELEDLKGIGSSIASDLRQIRERGTCDIHQALLERLDPGLLDMLKVQGLGPKRIKLVYNELGVSNLGALKEAAEAGRLRELKGLGAKTEEKVLTEIERLAQGGDRAPLPQARRVAESLRDQLDALPQSIRVAIAGSLRRGRETIGDIDLLVSTDDPAPIHEAFVALAEVKEVLVSGDTKTSVRLHNGIQVDLRTVTDDVFGSALHYFTGSKEHHIELRTRAKRQGLRVSEYGVFKEGEDTPIASRTEEDLYEALGLPFIAPELREGRGEISAAEKSDLPVLVEPEQIRGDVHMHTTETDGRHSIEEMAEAAKALGYDYIVITDHSQAVRVANGMTPERFRDHIARIRQADSQVEGIRILSGIEVDILKDGSLDMDHDLLAECDWVVGSVHSHFNLEPDQMTERLLKGMRTGLLSCLGHPTGRILGGRDGYRYDFDAVVEACVELGVAMELNGSSGRLDLNAELAEKAHRQGAMLVMGSDAHSTTGLEDLRFAVQQARRAWLGPDAILNTLSVDDLLKATRPSLH</sequence>
<dbReference type="OrthoDB" id="9808747at2"/>
<dbReference type="FunFam" id="3.20.20.140:FF:000047">
    <property type="entry name" value="PHP domain-containing protein"/>
    <property type="match status" value="1"/>
</dbReference>
<dbReference type="Gene3D" id="3.20.20.140">
    <property type="entry name" value="Metal-dependent hydrolases"/>
    <property type="match status" value="1"/>
</dbReference>
<proteinExistence type="predicted"/>
<dbReference type="GO" id="GO:0005829">
    <property type="term" value="C:cytosol"/>
    <property type="evidence" value="ECO:0007669"/>
    <property type="project" value="TreeGrafter"/>
</dbReference>
<dbReference type="SMART" id="SM00483">
    <property type="entry name" value="POLXc"/>
    <property type="match status" value="1"/>
</dbReference>
<dbReference type="Pfam" id="PF14520">
    <property type="entry name" value="HHH_5"/>
    <property type="match status" value="1"/>
</dbReference>
<dbReference type="NCBIfam" id="NF006375">
    <property type="entry name" value="PRK08609.1"/>
    <property type="match status" value="1"/>
</dbReference>
<evidence type="ECO:0000256" key="5">
    <source>
        <dbReference type="ARBA" id="ARBA00022695"/>
    </source>
</evidence>
<dbReference type="AlphaFoldDB" id="A0A5C6XE28"/>
<dbReference type="InterPro" id="IPR003141">
    <property type="entry name" value="Pol/His_phosphatase_N"/>
</dbReference>
<evidence type="ECO:0000256" key="8">
    <source>
        <dbReference type="ARBA" id="ARBA00049244"/>
    </source>
</evidence>
<dbReference type="Proteomes" id="UP000321412">
    <property type="component" value="Unassembled WGS sequence"/>
</dbReference>
<comment type="catalytic activity">
    <reaction evidence="8">
        <text>DNA(n) + a 2'-deoxyribonucleoside 5'-triphosphate = DNA(n+1) + diphosphate</text>
        <dbReference type="Rhea" id="RHEA:22508"/>
        <dbReference type="Rhea" id="RHEA-COMP:17339"/>
        <dbReference type="Rhea" id="RHEA-COMP:17340"/>
        <dbReference type="ChEBI" id="CHEBI:33019"/>
        <dbReference type="ChEBI" id="CHEBI:61560"/>
        <dbReference type="ChEBI" id="CHEBI:173112"/>
        <dbReference type="EC" id="2.7.7.7"/>
    </reaction>
</comment>
<evidence type="ECO:0000256" key="1">
    <source>
        <dbReference type="ARBA" id="ARBA00001946"/>
    </source>
</evidence>
<dbReference type="SMART" id="SM00481">
    <property type="entry name" value="POLIIIAc"/>
    <property type="match status" value="1"/>
</dbReference>
<dbReference type="SUPFAM" id="SSF81301">
    <property type="entry name" value="Nucleotidyltransferase"/>
    <property type="match status" value="1"/>
</dbReference>
<accession>A0A5C6XE28</accession>
<dbReference type="InterPro" id="IPR016195">
    <property type="entry name" value="Pol/histidinol_Pase-like"/>
</dbReference>